<keyword evidence="3" id="KW-1185">Reference proteome</keyword>
<dbReference type="RefSeq" id="WP_136495276.1">
    <property type="nucleotide sequence ID" value="NZ_CP046052.1"/>
</dbReference>
<evidence type="ECO:0000313" key="2">
    <source>
        <dbReference type="EMBL" id="QGM44985.1"/>
    </source>
</evidence>
<name>A0A6B8KD72_9HYPH</name>
<dbReference type="AlphaFoldDB" id="A0A6B8KD72"/>
<dbReference type="InterPro" id="IPR010486">
    <property type="entry name" value="HNS-dep_expression_A/B"/>
</dbReference>
<organism evidence="2 3">
    <name type="scientific">Methylocystis heyeri</name>
    <dbReference type="NCBI Taxonomy" id="391905"/>
    <lineage>
        <taxon>Bacteria</taxon>
        <taxon>Pseudomonadati</taxon>
        <taxon>Pseudomonadota</taxon>
        <taxon>Alphaproteobacteria</taxon>
        <taxon>Hyphomicrobiales</taxon>
        <taxon>Methylocystaceae</taxon>
        <taxon>Methylocystis</taxon>
    </lineage>
</organism>
<accession>A0A6B8KD72</accession>
<dbReference type="EMBL" id="CP046052">
    <property type="protein sequence ID" value="QGM44985.1"/>
    <property type="molecule type" value="Genomic_DNA"/>
</dbReference>
<dbReference type="KEGG" id="mhey:H2LOC_004370"/>
<keyword evidence="1" id="KW-0732">Signal</keyword>
<gene>
    <name evidence="2" type="ORF">H2LOC_004370</name>
</gene>
<feature type="signal peptide" evidence="1">
    <location>
        <begin position="1"/>
        <end position="21"/>
    </location>
</feature>
<evidence type="ECO:0008006" key="4">
    <source>
        <dbReference type="Google" id="ProtNLM"/>
    </source>
</evidence>
<evidence type="ECO:0000313" key="3">
    <source>
        <dbReference type="Proteomes" id="UP000309061"/>
    </source>
</evidence>
<feature type="chain" id="PRO_5025419144" description="Acid stress chaperone HdeB" evidence="1">
    <location>
        <begin position="22"/>
        <end position="98"/>
    </location>
</feature>
<evidence type="ECO:0000256" key="1">
    <source>
        <dbReference type="SAM" id="SignalP"/>
    </source>
</evidence>
<protein>
    <recommendedName>
        <fullName evidence="4">Acid stress chaperone HdeB</fullName>
    </recommendedName>
</protein>
<dbReference type="OrthoDB" id="8238074at2"/>
<reference evidence="2 3" key="1">
    <citation type="submission" date="2019-11" db="EMBL/GenBank/DDBJ databases">
        <title>The genome sequence of Methylocystis heyeri.</title>
        <authorList>
            <person name="Oshkin I.Y."/>
            <person name="Miroshnikov K."/>
            <person name="Dedysh S.N."/>
        </authorList>
    </citation>
    <scope>NUCLEOTIDE SEQUENCE [LARGE SCALE GENOMIC DNA]</scope>
    <source>
        <strain evidence="2 3">H2</strain>
    </source>
</reference>
<proteinExistence type="predicted"/>
<dbReference type="Pfam" id="PF06411">
    <property type="entry name" value="HdeA"/>
    <property type="match status" value="1"/>
</dbReference>
<dbReference type="Proteomes" id="UP000309061">
    <property type="component" value="Chromosome"/>
</dbReference>
<sequence>MRKIIAIAIVATAFSALPTQAQVSVDMSLISCKQFLDAPPDRQALIANWMRGYFSATKNFTTIDMRYEKRNTEKVLGFCKRGKNKNETLFKAIEKLAK</sequence>